<organism evidence="1 2">
    <name type="scientific">Acinetobacter gyllenbergii CIP 110306 = MTCC 11365</name>
    <dbReference type="NCBI Taxonomy" id="1217657"/>
    <lineage>
        <taxon>Bacteria</taxon>
        <taxon>Pseudomonadati</taxon>
        <taxon>Pseudomonadota</taxon>
        <taxon>Gammaproteobacteria</taxon>
        <taxon>Moraxellales</taxon>
        <taxon>Moraxellaceae</taxon>
        <taxon>Acinetobacter</taxon>
    </lineage>
</organism>
<evidence type="ECO:0000313" key="2">
    <source>
        <dbReference type="Proteomes" id="UP000014523"/>
    </source>
</evidence>
<dbReference type="AlphaFoldDB" id="A0A829HGM1"/>
<comment type="caution">
    <text evidence="1">The sequence shown here is derived from an EMBL/GenBank/DDBJ whole genome shotgun (WGS) entry which is preliminary data.</text>
</comment>
<protein>
    <submittedName>
        <fullName evidence="1">Uncharacterized protein</fullName>
    </submittedName>
</protein>
<dbReference type="EMBL" id="ATGG01000017">
    <property type="protein sequence ID" value="EPF80341.1"/>
    <property type="molecule type" value="Genomic_DNA"/>
</dbReference>
<reference evidence="1 2" key="1">
    <citation type="submission" date="2013-06" db="EMBL/GenBank/DDBJ databases">
        <title>The Genome Sequence of Acinetobacter gyllenbergii CIP 110306.</title>
        <authorList>
            <consortium name="The Broad Institute Genome Sequencing Platform"/>
            <consortium name="The Broad Institute Genome Sequencing Center for Infectious Disease"/>
            <person name="Cerqueira G."/>
            <person name="Feldgarden M."/>
            <person name="Courvalin P."/>
            <person name="Perichon B."/>
            <person name="Grillot-Courvalin C."/>
            <person name="Clermont D."/>
            <person name="Rocha E."/>
            <person name="Yoon E.-J."/>
            <person name="Nemec A."/>
            <person name="Young S.K."/>
            <person name="Zeng Q."/>
            <person name="Gargeya S."/>
            <person name="Fitzgerald M."/>
            <person name="Abouelleil A."/>
            <person name="Alvarado L."/>
            <person name="Berlin A.M."/>
            <person name="Chapman S.B."/>
            <person name="Dewar J."/>
            <person name="Goldberg J."/>
            <person name="Griggs A."/>
            <person name="Gujja S."/>
            <person name="Hansen M."/>
            <person name="Howarth C."/>
            <person name="Imamovic A."/>
            <person name="Larimer J."/>
            <person name="McCowan C."/>
            <person name="Murphy C."/>
            <person name="Pearson M."/>
            <person name="Priest M."/>
            <person name="Roberts A."/>
            <person name="Saif S."/>
            <person name="Shea T."/>
            <person name="Sykes S."/>
            <person name="Wortman J."/>
            <person name="Nusbaum C."/>
            <person name="Birren B."/>
        </authorList>
    </citation>
    <scope>NUCLEOTIDE SEQUENCE [LARGE SCALE GENOMIC DNA]</scope>
    <source>
        <strain evidence="1 2">CIP 110306</strain>
    </source>
</reference>
<proteinExistence type="predicted"/>
<keyword evidence="2" id="KW-1185">Reference proteome</keyword>
<accession>A0A829HGM1</accession>
<evidence type="ECO:0000313" key="1">
    <source>
        <dbReference type="EMBL" id="EPF80341.1"/>
    </source>
</evidence>
<gene>
    <name evidence="1" type="ORF">F957_02418</name>
</gene>
<sequence>MYYGAKKKPEIYISGFPELDALFYIFKHGF</sequence>
<name>A0A829HGM1_9GAMM</name>
<dbReference type="Proteomes" id="UP000014523">
    <property type="component" value="Unassembled WGS sequence"/>
</dbReference>